<protein>
    <recommendedName>
        <fullName evidence="5">Outer membrane protein beta-barrel domain-containing protein</fullName>
    </recommendedName>
</protein>
<dbReference type="RefSeq" id="WP_207337688.1">
    <property type="nucleotide sequence ID" value="NZ_JAFMYU010000022.1"/>
</dbReference>
<proteinExistence type="predicted"/>
<gene>
    <name evidence="3" type="ORF">J2I48_22125</name>
</gene>
<organism evidence="3 4">
    <name type="scientific">Fibrella aquatilis</name>
    <dbReference type="NCBI Taxonomy" id="2817059"/>
    <lineage>
        <taxon>Bacteria</taxon>
        <taxon>Pseudomonadati</taxon>
        <taxon>Bacteroidota</taxon>
        <taxon>Cytophagia</taxon>
        <taxon>Cytophagales</taxon>
        <taxon>Spirosomataceae</taxon>
        <taxon>Fibrella</taxon>
    </lineage>
</organism>
<name>A0A939G8B2_9BACT</name>
<dbReference type="AlphaFoldDB" id="A0A939G8B2"/>
<dbReference type="InterPro" id="IPR011250">
    <property type="entry name" value="OMP/PagP_B-barrel"/>
</dbReference>
<feature type="region of interest" description="Disordered" evidence="1">
    <location>
        <begin position="50"/>
        <end position="73"/>
    </location>
</feature>
<evidence type="ECO:0000256" key="1">
    <source>
        <dbReference type="SAM" id="MobiDB-lite"/>
    </source>
</evidence>
<evidence type="ECO:0008006" key="5">
    <source>
        <dbReference type="Google" id="ProtNLM"/>
    </source>
</evidence>
<feature type="signal peptide" evidence="2">
    <location>
        <begin position="1"/>
        <end position="23"/>
    </location>
</feature>
<dbReference type="EMBL" id="JAFMYU010000022">
    <property type="protein sequence ID" value="MBO0933721.1"/>
    <property type="molecule type" value="Genomic_DNA"/>
</dbReference>
<keyword evidence="4" id="KW-1185">Reference proteome</keyword>
<sequence length="266" mass="29753">MSTWRVGLLACYLVTGLTINAVAQDIAPPKSTTAATPSRQQAIKNRARLRQRSGYKRLQSQAPTPRSPGFTKAGQLRRLSPDQLWDVQPDSTRPNRGPFRLLVYTGLGASYYSAPLNSPVALENKQQLRWSIPFSLRVMWQTDHRMRLGIETGYVSMYSYKGTRNGELANVRVSTTPILAVFSMSVVKRFALYAGTGPYRINSNLEYDGNTRGTTYSLGWMVAGTYTQPLGRNIGLAAELKWYDATQTKDACFIAQATLVWRALTW</sequence>
<evidence type="ECO:0000256" key="2">
    <source>
        <dbReference type="SAM" id="SignalP"/>
    </source>
</evidence>
<dbReference type="Proteomes" id="UP000664795">
    <property type="component" value="Unassembled WGS sequence"/>
</dbReference>
<dbReference type="SUPFAM" id="SSF56925">
    <property type="entry name" value="OMPA-like"/>
    <property type="match status" value="1"/>
</dbReference>
<feature type="chain" id="PRO_5037910861" description="Outer membrane protein beta-barrel domain-containing protein" evidence="2">
    <location>
        <begin position="24"/>
        <end position="266"/>
    </location>
</feature>
<reference evidence="3 4" key="1">
    <citation type="submission" date="2021-03" db="EMBL/GenBank/DDBJ databases">
        <title>Fibrella sp. HMF5036 genome sequencing and assembly.</title>
        <authorList>
            <person name="Kang H."/>
            <person name="Kim H."/>
            <person name="Bae S."/>
            <person name="Joh K."/>
        </authorList>
    </citation>
    <scope>NUCLEOTIDE SEQUENCE [LARGE SCALE GENOMIC DNA]</scope>
    <source>
        <strain evidence="3 4">HMF5036</strain>
    </source>
</reference>
<evidence type="ECO:0000313" key="4">
    <source>
        <dbReference type="Proteomes" id="UP000664795"/>
    </source>
</evidence>
<keyword evidence="2" id="KW-0732">Signal</keyword>
<evidence type="ECO:0000313" key="3">
    <source>
        <dbReference type="EMBL" id="MBO0933721.1"/>
    </source>
</evidence>
<comment type="caution">
    <text evidence="3">The sequence shown here is derived from an EMBL/GenBank/DDBJ whole genome shotgun (WGS) entry which is preliminary data.</text>
</comment>
<accession>A0A939G8B2</accession>